<evidence type="ECO:0000256" key="1">
    <source>
        <dbReference type="ARBA" id="ARBA00022723"/>
    </source>
</evidence>
<keyword evidence="1" id="KW-0479">Metal-binding</keyword>
<sequence length="141" mass="14915">MLLVVLALLGVVLAGCSNQQPVLPEATRTAGGDVGTVTTTADGVQEITLTTGDDYVFTPDTFTVEPGTVRVTVRNVADQLTHNFRFTPDTGPVPIEPAIPVLGPGEEDTIEFEVTEPGEYPFECSFHIALGQVGTMTVRAP</sequence>
<dbReference type="InterPro" id="IPR028096">
    <property type="entry name" value="EfeO_Cupredoxin"/>
</dbReference>
<name>A0A562IXA4_9ACTN</name>
<feature type="signal peptide" evidence="3">
    <location>
        <begin position="1"/>
        <end position="19"/>
    </location>
</feature>
<evidence type="ECO:0000256" key="2">
    <source>
        <dbReference type="ARBA" id="ARBA00023008"/>
    </source>
</evidence>
<dbReference type="InterPro" id="IPR008972">
    <property type="entry name" value="Cupredoxin"/>
</dbReference>
<dbReference type="Pfam" id="PF13473">
    <property type="entry name" value="Cupredoxin_1"/>
    <property type="match status" value="1"/>
</dbReference>
<dbReference type="EMBL" id="VLKF01000001">
    <property type="protein sequence ID" value="TWH75496.1"/>
    <property type="molecule type" value="Genomic_DNA"/>
</dbReference>
<dbReference type="AlphaFoldDB" id="A0A562IXA4"/>
<feature type="domain" description="EfeO-type cupredoxin-like" evidence="4">
    <location>
        <begin position="41"/>
        <end position="138"/>
    </location>
</feature>
<dbReference type="Gene3D" id="2.60.40.420">
    <property type="entry name" value="Cupredoxins - blue copper proteins"/>
    <property type="match status" value="1"/>
</dbReference>
<accession>A0A562IXA4</accession>
<proteinExistence type="predicted"/>
<dbReference type="PANTHER" id="PTHR38439">
    <property type="entry name" value="AURACYANIN-B"/>
    <property type="match status" value="1"/>
</dbReference>
<reference evidence="5 6" key="1">
    <citation type="submission" date="2019-07" db="EMBL/GenBank/DDBJ databases">
        <title>R&amp;d 2014.</title>
        <authorList>
            <person name="Klenk H.-P."/>
        </authorList>
    </citation>
    <scope>NUCLEOTIDE SEQUENCE [LARGE SCALE GENOMIC DNA]</scope>
    <source>
        <strain evidence="5 6">DSM 45764</strain>
    </source>
</reference>
<comment type="caution">
    <text evidence="5">The sequence shown here is derived from an EMBL/GenBank/DDBJ whole genome shotgun (WGS) entry which is preliminary data.</text>
</comment>
<gene>
    <name evidence="5" type="ORF">JD78_04058</name>
</gene>
<evidence type="ECO:0000256" key="3">
    <source>
        <dbReference type="SAM" id="SignalP"/>
    </source>
</evidence>
<organism evidence="5 6">
    <name type="scientific">Modestobacter roseus</name>
    <dbReference type="NCBI Taxonomy" id="1181884"/>
    <lineage>
        <taxon>Bacteria</taxon>
        <taxon>Bacillati</taxon>
        <taxon>Actinomycetota</taxon>
        <taxon>Actinomycetes</taxon>
        <taxon>Geodermatophilales</taxon>
        <taxon>Geodermatophilaceae</taxon>
        <taxon>Modestobacter</taxon>
    </lineage>
</organism>
<dbReference type="InterPro" id="IPR050845">
    <property type="entry name" value="Cu-binding_ET"/>
</dbReference>
<keyword evidence="2" id="KW-0186">Copper</keyword>
<dbReference type="PANTHER" id="PTHR38439:SF3">
    <property type="entry name" value="COPPER-RESISTANT CUPROPROTEIN COPI"/>
    <property type="match status" value="1"/>
</dbReference>
<keyword evidence="3" id="KW-0732">Signal</keyword>
<protein>
    <submittedName>
        <fullName evidence="5">Plastocyanin</fullName>
    </submittedName>
</protein>
<keyword evidence="6" id="KW-1185">Reference proteome</keyword>
<evidence type="ECO:0000313" key="6">
    <source>
        <dbReference type="Proteomes" id="UP000321490"/>
    </source>
</evidence>
<evidence type="ECO:0000313" key="5">
    <source>
        <dbReference type="EMBL" id="TWH75496.1"/>
    </source>
</evidence>
<dbReference type="GO" id="GO:0046872">
    <property type="term" value="F:metal ion binding"/>
    <property type="evidence" value="ECO:0007669"/>
    <property type="project" value="UniProtKB-KW"/>
</dbReference>
<dbReference type="Proteomes" id="UP000321490">
    <property type="component" value="Unassembled WGS sequence"/>
</dbReference>
<dbReference type="SUPFAM" id="SSF49503">
    <property type="entry name" value="Cupredoxins"/>
    <property type="match status" value="1"/>
</dbReference>
<feature type="chain" id="PRO_5038360126" evidence="3">
    <location>
        <begin position="20"/>
        <end position="141"/>
    </location>
</feature>
<evidence type="ECO:0000259" key="4">
    <source>
        <dbReference type="Pfam" id="PF13473"/>
    </source>
</evidence>